<dbReference type="Gene3D" id="3.30.1360.40">
    <property type="match status" value="1"/>
</dbReference>
<feature type="active site" description="O-(5'-phospho-DNA)-tyrosine intermediate" evidence="7">
    <location>
        <position position="125"/>
    </location>
</feature>
<comment type="similarity">
    <text evidence="2">Belongs to the type II topoisomerase GyrA/ParC subunit family.</text>
</comment>
<dbReference type="InterPro" id="IPR013757">
    <property type="entry name" value="Topo_IIA_A_a_sf"/>
</dbReference>
<dbReference type="RefSeq" id="WP_075361268.1">
    <property type="nucleotide sequence ID" value="NZ_MPDM01000003.1"/>
</dbReference>
<keyword evidence="4 7" id="KW-0799">Topoisomerase</keyword>
<dbReference type="OrthoDB" id="9806486at2"/>
<dbReference type="GO" id="GO:0005737">
    <property type="term" value="C:cytoplasm"/>
    <property type="evidence" value="ECO:0007669"/>
    <property type="project" value="TreeGrafter"/>
</dbReference>
<feature type="coiled-coil region" evidence="8">
    <location>
        <begin position="440"/>
        <end position="467"/>
    </location>
</feature>
<sequence length="806" mass="87020">MAKSSADSKEQILDTDVSEEMEKSFLEYAYSVIYSRALPDARDGLKPVQRRIIYQMGQMGLTPNKGHVKSQRVVGDVMGKLHPHGDSAIYDALVRLAQDFSLRVPMIDGHGNFGSLDDGPAAARYTEARMAAPAIDMIKDLDEDVVDFVPNYDNQFMQPSVLPAGFPNLLVNGASGIAVGMATNIPPHNLGEVCAAAGYLLDHPDATTDELMRYVPGPDLPTGGTIVGLDGIKEAYETGRGSFRTRAKTTIERVSARKWGIIVTELPYLVGPERVIDKLKDAVNSGKVKGISAVTNLTDRHHGLRLVIEVKNGFNPEAVLESLYKQTPLEDSFAINAVSLVDGQPQTLGLKEILRVYTRHRLEVVKRRTAYRLGKRQERLHLVEGLLAAVLDIDDVIAIIRSSDDVTTARKRLIFSFDLSEVQADHILSLQLRRLTKLARIELETERDNLRKEIAELEALLASDELRRHLVRDELQDTAQRLSTPRRTVLTSQMPMPTKGAPLEVPDGPCQLVLAADGSLSRFDTEEDLPTDGDRVANDARRNVLSTSTRSTVGLLDEQGIVHKLDVLTVPQLPLAASAPSFAGGAAAHLLIHTLDSEVSPVALLDLSEDAAPLALGTKHGIVKRIRGEHPSSKESWSVISMDEGDLVIGAAHATDDAELIFISSDAQLLRFKASNVRPQGLSASGMGGISLRDDATLVAFAVIPAEDAETAYVTTVTTEDGGLLGGLVSVAKVSPLGVFPAKGRNTQGVRSHRFLVGQKQLVGAWVTAHSPRAVDQGGQPVSLPPATEKRDGSGVSVDAMIQAVG</sequence>
<evidence type="ECO:0000256" key="9">
    <source>
        <dbReference type="SAM" id="MobiDB-lite"/>
    </source>
</evidence>
<dbReference type="Proteomes" id="UP000186465">
    <property type="component" value="Unassembled WGS sequence"/>
</dbReference>
<dbReference type="InterPro" id="IPR013758">
    <property type="entry name" value="Topo_IIA_A/C_ab"/>
</dbReference>
<dbReference type="InterPro" id="IPR050220">
    <property type="entry name" value="Type_II_DNA_Topoisomerases"/>
</dbReference>
<evidence type="ECO:0000256" key="7">
    <source>
        <dbReference type="PROSITE-ProRule" id="PRU01384"/>
    </source>
</evidence>
<feature type="region of interest" description="Disordered" evidence="9">
    <location>
        <begin position="774"/>
        <end position="795"/>
    </location>
</feature>
<name>A0A1Q5PQU1_9ACTO</name>
<dbReference type="Gene3D" id="2.120.10.90">
    <property type="entry name" value="DNA gyrase/topoisomerase IV, subunit A, C-terminal"/>
    <property type="match status" value="1"/>
</dbReference>
<evidence type="ECO:0000313" key="11">
    <source>
        <dbReference type="EMBL" id="OKL49944.1"/>
    </source>
</evidence>
<dbReference type="EC" id="5.6.2.2" evidence="3"/>
<dbReference type="InterPro" id="IPR013760">
    <property type="entry name" value="Topo_IIA-like_dom_sf"/>
</dbReference>
<accession>A0A1Q5PQU1</accession>
<evidence type="ECO:0000256" key="3">
    <source>
        <dbReference type="ARBA" id="ARBA00012895"/>
    </source>
</evidence>
<dbReference type="NCBIfam" id="NF004044">
    <property type="entry name" value="PRK05561.1"/>
    <property type="match status" value="1"/>
</dbReference>
<comment type="caution">
    <text evidence="11">The sequence shown here is derived from an EMBL/GenBank/DDBJ whole genome shotgun (WGS) entry which is preliminary data.</text>
</comment>
<dbReference type="STRING" id="156892.BM477_03300"/>
<evidence type="ECO:0000256" key="8">
    <source>
        <dbReference type="SAM" id="Coils"/>
    </source>
</evidence>
<evidence type="ECO:0000259" key="10">
    <source>
        <dbReference type="PROSITE" id="PS52040"/>
    </source>
</evidence>
<dbReference type="CDD" id="cd00187">
    <property type="entry name" value="TOP4c"/>
    <property type="match status" value="1"/>
</dbReference>
<organism evidence="11 12">
    <name type="scientific">Boudabousia marimammalium</name>
    <dbReference type="NCBI Taxonomy" id="156892"/>
    <lineage>
        <taxon>Bacteria</taxon>
        <taxon>Bacillati</taxon>
        <taxon>Actinomycetota</taxon>
        <taxon>Actinomycetes</taxon>
        <taxon>Actinomycetales</taxon>
        <taxon>Actinomycetaceae</taxon>
        <taxon>Boudabousia</taxon>
    </lineage>
</organism>
<dbReference type="Gene3D" id="1.10.268.10">
    <property type="entry name" value="Topoisomerase, domain 3"/>
    <property type="match status" value="1"/>
</dbReference>
<evidence type="ECO:0000313" key="12">
    <source>
        <dbReference type="Proteomes" id="UP000186465"/>
    </source>
</evidence>
<protein>
    <recommendedName>
        <fullName evidence="3">DNA topoisomerase (ATP-hydrolyzing)</fullName>
        <ecNumber evidence="3">5.6.2.2</ecNumber>
    </recommendedName>
</protein>
<comment type="catalytic activity">
    <reaction evidence="1 7">
        <text>ATP-dependent breakage, passage and rejoining of double-stranded DNA.</text>
        <dbReference type="EC" id="5.6.2.2"/>
    </reaction>
</comment>
<dbReference type="GO" id="GO:0034335">
    <property type="term" value="F:DNA negative supercoiling activity"/>
    <property type="evidence" value="ECO:0007669"/>
    <property type="project" value="UniProtKB-ARBA"/>
</dbReference>
<dbReference type="InterPro" id="IPR006691">
    <property type="entry name" value="GyrA/parC_rep"/>
</dbReference>
<dbReference type="GO" id="GO:0009330">
    <property type="term" value="C:DNA topoisomerase type II (double strand cut, ATP-hydrolyzing) complex"/>
    <property type="evidence" value="ECO:0007669"/>
    <property type="project" value="TreeGrafter"/>
</dbReference>
<dbReference type="EMBL" id="MPDM01000003">
    <property type="protein sequence ID" value="OKL49944.1"/>
    <property type="molecule type" value="Genomic_DNA"/>
</dbReference>
<gene>
    <name evidence="11" type="ORF">BM477_03300</name>
</gene>
<dbReference type="AlphaFoldDB" id="A0A1Q5PQU1"/>
<dbReference type="GO" id="GO:0006265">
    <property type="term" value="P:DNA topological change"/>
    <property type="evidence" value="ECO:0007669"/>
    <property type="project" value="UniProtKB-UniRule"/>
</dbReference>
<keyword evidence="8" id="KW-0175">Coiled coil</keyword>
<dbReference type="FunFam" id="1.10.268.10:FF:000001">
    <property type="entry name" value="DNA gyrase subunit A"/>
    <property type="match status" value="1"/>
</dbReference>
<evidence type="ECO:0000256" key="1">
    <source>
        <dbReference type="ARBA" id="ARBA00000185"/>
    </source>
</evidence>
<evidence type="ECO:0000256" key="6">
    <source>
        <dbReference type="ARBA" id="ARBA00023235"/>
    </source>
</evidence>
<keyword evidence="12" id="KW-1185">Reference proteome</keyword>
<dbReference type="GO" id="GO:0003677">
    <property type="term" value="F:DNA binding"/>
    <property type="evidence" value="ECO:0007669"/>
    <property type="project" value="UniProtKB-UniRule"/>
</dbReference>
<reference evidence="12" key="1">
    <citation type="submission" date="2016-11" db="EMBL/GenBank/DDBJ databases">
        <title>Actinomyces gypaetusis sp. nov. isolated from Gypaetus barbatus in Qinghai Tibet Plateau China.</title>
        <authorList>
            <person name="Meng X."/>
        </authorList>
    </citation>
    <scope>NUCLEOTIDE SEQUENCE [LARGE SCALE GENOMIC DNA]</scope>
    <source>
        <strain evidence="12">DSM 15383</strain>
    </source>
</reference>
<dbReference type="Pfam" id="PF00521">
    <property type="entry name" value="DNA_topoisoIV"/>
    <property type="match status" value="1"/>
</dbReference>
<dbReference type="SMART" id="SM00434">
    <property type="entry name" value="TOP4c"/>
    <property type="match status" value="1"/>
</dbReference>
<dbReference type="PANTHER" id="PTHR43493">
    <property type="entry name" value="DNA GYRASE/TOPOISOMERASE SUBUNIT A"/>
    <property type="match status" value="1"/>
</dbReference>
<dbReference type="PROSITE" id="PS52040">
    <property type="entry name" value="TOPO_IIA"/>
    <property type="match status" value="1"/>
</dbReference>
<dbReference type="PANTHER" id="PTHR43493:SF5">
    <property type="entry name" value="DNA GYRASE SUBUNIT A, CHLOROPLASTIC_MITOCHONDRIAL"/>
    <property type="match status" value="1"/>
</dbReference>
<dbReference type="SUPFAM" id="SSF56719">
    <property type="entry name" value="Type II DNA topoisomerase"/>
    <property type="match status" value="1"/>
</dbReference>
<evidence type="ECO:0000256" key="5">
    <source>
        <dbReference type="ARBA" id="ARBA00023125"/>
    </source>
</evidence>
<feature type="domain" description="Topo IIA-type catalytic" evidence="10">
    <location>
        <begin position="38"/>
        <end position="503"/>
    </location>
</feature>
<dbReference type="SUPFAM" id="SSF101904">
    <property type="entry name" value="GyrA/ParC C-terminal domain-like"/>
    <property type="match status" value="1"/>
</dbReference>
<proteinExistence type="inferred from homology"/>
<keyword evidence="6 7" id="KW-0413">Isomerase</keyword>
<keyword evidence="5 7" id="KW-0238">DNA-binding</keyword>
<dbReference type="GO" id="GO:0005524">
    <property type="term" value="F:ATP binding"/>
    <property type="evidence" value="ECO:0007669"/>
    <property type="project" value="InterPro"/>
</dbReference>
<evidence type="ECO:0000256" key="2">
    <source>
        <dbReference type="ARBA" id="ARBA00008263"/>
    </source>
</evidence>
<dbReference type="Pfam" id="PF03989">
    <property type="entry name" value="DNA_gyraseA_C"/>
    <property type="match status" value="2"/>
</dbReference>
<dbReference type="FunFam" id="3.30.1360.40:FF:000002">
    <property type="entry name" value="DNA gyrase subunit A"/>
    <property type="match status" value="1"/>
</dbReference>
<dbReference type="InterPro" id="IPR002205">
    <property type="entry name" value="Topo_IIA_dom_A"/>
</dbReference>
<evidence type="ECO:0000256" key="4">
    <source>
        <dbReference type="ARBA" id="ARBA00023029"/>
    </source>
</evidence>
<dbReference type="Gene3D" id="3.90.199.10">
    <property type="entry name" value="Topoisomerase II, domain 5"/>
    <property type="match status" value="1"/>
</dbReference>
<dbReference type="InterPro" id="IPR035516">
    <property type="entry name" value="Gyrase/topoIV_suA_C"/>
</dbReference>